<organism evidence="5 6">
    <name type="scientific">Ziziphus jujuba var. spinosa</name>
    <dbReference type="NCBI Taxonomy" id="714518"/>
    <lineage>
        <taxon>Eukaryota</taxon>
        <taxon>Viridiplantae</taxon>
        <taxon>Streptophyta</taxon>
        <taxon>Embryophyta</taxon>
        <taxon>Tracheophyta</taxon>
        <taxon>Spermatophyta</taxon>
        <taxon>Magnoliopsida</taxon>
        <taxon>eudicotyledons</taxon>
        <taxon>Gunneridae</taxon>
        <taxon>Pentapetalae</taxon>
        <taxon>rosids</taxon>
        <taxon>fabids</taxon>
        <taxon>Rosales</taxon>
        <taxon>Rhamnaceae</taxon>
        <taxon>Paliureae</taxon>
        <taxon>Ziziphus</taxon>
    </lineage>
</organism>
<keyword evidence="4" id="KW-0067">ATP-binding</keyword>
<evidence type="ECO:0000256" key="2">
    <source>
        <dbReference type="ARBA" id="ARBA00022598"/>
    </source>
</evidence>
<evidence type="ECO:0008006" key="7">
    <source>
        <dbReference type="Google" id="ProtNLM"/>
    </source>
</evidence>
<dbReference type="Gene3D" id="2.30.38.10">
    <property type="entry name" value="Luciferase, Domain 3"/>
    <property type="match status" value="1"/>
</dbReference>
<evidence type="ECO:0000256" key="1">
    <source>
        <dbReference type="ARBA" id="ARBA00006432"/>
    </source>
</evidence>
<dbReference type="Proteomes" id="UP000813462">
    <property type="component" value="Unassembled WGS sequence"/>
</dbReference>
<accession>A0A978U7X3</accession>
<evidence type="ECO:0000256" key="4">
    <source>
        <dbReference type="ARBA" id="ARBA00022840"/>
    </source>
</evidence>
<dbReference type="GO" id="GO:0005524">
    <property type="term" value="F:ATP binding"/>
    <property type="evidence" value="ECO:0007669"/>
    <property type="project" value="UniProtKB-KW"/>
</dbReference>
<keyword evidence="2" id="KW-0436">Ligase</keyword>
<comment type="similarity">
    <text evidence="1">Belongs to the ATP-dependent AMP-binding enzyme family.</text>
</comment>
<dbReference type="PANTHER" id="PTHR43859:SF11">
    <property type="entry name" value="4-COUMARATE--COA LIGASE"/>
    <property type="match status" value="1"/>
</dbReference>
<protein>
    <recommendedName>
        <fullName evidence="7">AMP-dependent synthetase/ligase domain-containing protein</fullName>
    </recommendedName>
</protein>
<name>A0A978U7X3_ZIZJJ</name>
<dbReference type="GO" id="GO:0016874">
    <property type="term" value="F:ligase activity"/>
    <property type="evidence" value="ECO:0007669"/>
    <property type="project" value="UniProtKB-KW"/>
</dbReference>
<evidence type="ECO:0000313" key="6">
    <source>
        <dbReference type="Proteomes" id="UP000813462"/>
    </source>
</evidence>
<sequence length="103" mass="11820">MKDSNTMETVPFDGKTNGEIMLRNNTMMLGYLKNSKATQEAYRNDWYRIRDFGIRHPDRAKDIIVCGGEAISTFKMEPLLLSKVLKAVVMGKTIVWEKVLVHL</sequence>
<keyword evidence="3" id="KW-0547">Nucleotide-binding</keyword>
<dbReference type="AlphaFoldDB" id="A0A978U7X3"/>
<comment type="caution">
    <text evidence="5">The sequence shown here is derived from an EMBL/GenBank/DDBJ whole genome shotgun (WGS) entry which is preliminary data.</text>
</comment>
<dbReference type="SUPFAM" id="SSF56801">
    <property type="entry name" value="Acetyl-CoA synthetase-like"/>
    <property type="match status" value="1"/>
</dbReference>
<gene>
    <name evidence="5" type="ORF">FEM48_ZijujUnG0118900</name>
</gene>
<proteinExistence type="inferred from homology"/>
<evidence type="ECO:0000256" key="3">
    <source>
        <dbReference type="ARBA" id="ARBA00022741"/>
    </source>
</evidence>
<reference evidence="5" key="1">
    <citation type="journal article" date="2021" name="Front. Plant Sci.">
        <title>Chromosome-Scale Genome Assembly for Chinese Sour Jujube and Insights Into Its Genome Evolution and Domestication Signature.</title>
        <authorList>
            <person name="Shen L.-Y."/>
            <person name="Luo H."/>
            <person name="Wang X.-L."/>
            <person name="Wang X.-M."/>
            <person name="Qiu X.-J."/>
            <person name="Liu H."/>
            <person name="Zhou S.-S."/>
            <person name="Jia K.-H."/>
            <person name="Nie S."/>
            <person name="Bao Y.-T."/>
            <person name="Zhang R.-G."/>
            <person name="Yun Q.-Z."/>
            <person name="Chai Y.-H."/>
            <person name="Lu J.-Y."/>
            <person name="Li Y."/>
            <person name="Zhao S.-W."/>
            <person name="Mao J.-F."/>
            <person name="Jia S.-G."/>
            <person name="Mao Y.-M."/>
        </authorList>
    </citation>
    <scope>NUCLEOTIDE SEQUENCE</scope>
    <source>
        <strain evidence="5">AT0</strain>
        <tissue evidence="5">Leaf</tissue>
    </source>
</reference>
<dbReference type="PANTHER" id="PTHR43859">
    <property type="entry name" value="ACYL-ACTIVATING ENZYME"/>
    <property type="match status" value="1"/>
</dbReference>
<evidence type="ECO:0000313" key="5">
    <source>
        <dbReference type="EMBL" id="KAH7510537.1"/>
    </source>
</evidence>
<dbReference type="EMBL" id="JAEACU010000484">
    <property type="protein sequence ID" value="KAH7510537.1"/>
    <property type="molecule type" value="Genomic_DNA"/>
</dbReference>